<reference evidence="5 6" key="1">
    <citation type="submission" date="2015-03" db="EMBL/GenBank/DDBJ databases">
        <authorList>
            <consortium name="Pathogen Informatics"/>
        </authorList>
    </citation>
    <scope>NUCLEOTIDE SEQUENCE [LARGE SCALE GENOMIC DNA]</scope>
    <source>
        <strain evidence="2 7">C09601061</strain>
        <strain evidence="3 6">D00501624</strain>
        <strain evidence="1 8">H09601792</strain>
        <strain evidence="5">K00500041</strain>
    </source>
</reference>
<evidence type="ECO:0000313" key="3">
    <source>
        <dbReference type="EMBL" id="CNU92315.1"/>
    </source>
</evidence>
<dbReference type="Proteomes" id="UP000046680">
    <property type="component" value="Unassembled WGS sequence"/>
</dbReference>
<dbReference type="AlphaFoldDB" id="A0A0T9BXB7"/>
<gene>
    <name evidence="2" type="ORF">ERS007657_03057</name>
    <name evidence="3" type="ORF">ERS007661_01371</name>
    <name evidence="1" type="ORF">ERS007688_01141</name>
    <name evidence="4" type="ORF">ERS007703_03370</name>
</gene>
<evidence type="ECO:0000313" key="8">
    <source>
        <dbReference type="Proteomes" id="UP000046947"/>
    </source>
</evidence>
<dbReference type="Proteomes" id="UP000039217">
    <property type="component" value="Unassembled WGS sequence"/>
</dbReference>
<accession>A0A0T9BXB7</accession>
<evidence type="ECO:0000313" key="7">
    <source>
        <dbReference type="Proteomes" id="UP000046680"/>
    </source>
</evidence>
<proteinExistence type="predicted"/>
<evidence type="ECO:0000313" key="5">
    <source>
        <dbReference type="Proteomes" id="UP000038802"/>
    </source>
</evidence>
<dbReference type="EMBL" id="CFOH01000135">
    <property type="protein sequence ID" value="CFE48608.1"/>
    <property type="molecule type" value="Genomic_DNA"/>
</dbReference>
<dbReference type="EMBL" id="CQQC01000373">
    <property type="protein sequence ID" value="CNU92315.1"/>
    <property type="molecule type" value="Genomic_DNA"/>
</dbReference>
<evidence type="ECO:0000313" key="2">
    <source>
        <dbReference type="EMBL" id="CFR93223.1"/>
    </source>
</evidence>
<dbReference type="EMBL" id="CSAE01000451">
    <property type="protein sequence ID" value="COW31798.1"/>
    <property type="molecule type" value="Genomic_DNA"/>
</dbReference>
<evidence type="ECO:0000313" key="6">
    <source>
        <dbReference type="Proteomes" id="UP000039217"/>
    </source>
</evidence>
<evidence type="ECO:0000313" key="1">
    <source>
        <dbReference type="EMBL" id="CFE48608.1"/>
    </source>
</evidence>
<sequence length="47" mass="4992">MNAGGALVGLAVAEHAAVRRLTSDVGDAAPYTKHCLILRTSSKFHER</sequence>
<dbReference type="Proteomes" id="UP000038802">
    <property type="component" value="Unassembled WGS sequence"/>
</dbReference>
<evidence type="ECO:0000313" key="4">
    <source>
        <dbReference type="EMBL" id="COW31798.1"/>
    </source>
</evidence>
<organism evidence="4 5">
    <name type="scientific">Mycobacterium tuberculosis</name>
    <dbReference type="NCBI Taxonomy" id="1773"/>
    <lineage>
        <taxon>Bacteria</taxon>
        <taxon>Bacillati</taxon>
        <taxon>Actinomycetota</taxon>
        <taxon>Actinomycetes</taxon>
        <taxon>Mycobacteriales</taxon>
        <taxon>Mycobacteriaceae</taxon>
        <taxon>Mycobacterium</taxon>
        <taxon>Mycobacterium tuberculosis complex</taxon>
    </lineage>
</organism>
<reference evidence="4" key="2">
    <citation type="submission" date="2015-03" db="EMBL/GenBank/DDBJ databases">
        <authorList>
            <person name="Murphy D."/>
        </authorList>
    </citation>
    <scope>NUCLEOTIDE SEQUENCE [LARGE SCALE GENOMIC DNA]</scope>
    <source>
        <strain evidence="4">K00500041</strain>
    </source>
</reference>
<protein>
    <submittedName>
        <fullName evidence="4">Uncharacterized protein</fullName>
    </submittedName>
</protein>
<dbReference type="Proteomes" id="UP000046947">
    <property type="component" value="Unassembled WGS sequence"/>
</dbReference>
<name>A0A0T9BXB7_MYCTX</name>
<dbReference type="EMBL" id="CGCX01001351">
    <property type="protein sequence ID" value="CFR93223.1"/>
    <property type="molecule type" value="Genomic_DNA"/>
</dbReference>